<evidence type="ECO:0000313" key="1">
    <source>
        <dbReference type="EMBL" id="KAK7089889.1"/>
    </source>
</evidence>
<dbReference type="EMBL" id="JBAMIC010000145">
    <property type="protein sequence ID" value="KAK7089889.1"/>
    <property type="molecule type" value="Genomic_DNA"/>
</dbReference>
<proteinExistence type="predicted"/>
<evidence type="ECO:0000313" key="2">
    <source>
        <dbReference type="Proteomes" id="UP001374579"/>
    </source>
</evidence>
<sequence>MFKCLFSVRDLYRGSNVSMMVSNELYEGSQNVLDNGACALVRDCANDSRRSSLEEGDYAEIDSFLRQSVAVRVQQPPPMAQTQLRAET</sequence>
<dbReference type="AlphaFoldDB" id="A0AAN9ANF9"/>
<comment type="caution">
    <text evidence="1">The sequence shown here is derived from an EMBL/GenBank/DDBJ whole genome shotgun (WGS) entry which is preliminary data.</text>
</comment>
<organism evidence="1 2">
    <name type="scientific">Littorina saxatilis</name>
    <dbReference type="NCBI Taxonomy" id="31220"/>
    <lineage>
        <taxon>Eukaryota</taxon>
        <taxon>Metazoa</taxon>
        <taxon>Spiralia</taxon>
        <taxon>Lophotrochozoa</taxon>
        <taxon>Mollusca</taxon>
        <taxon>Gastropoda</taxon>
        <taxon>Caenogastropoda</taxon>
        <taxon>Littorinimorpha</taxon>
        <taxon>Littorinoidea</taxon>
        <taxon>Littorinidae</taxon>
        <taxon>Littorina</taxon>
    </lineage>
</organism>
<name>A0AAN9ANF9_9CAEN</name>
<gene>
    <name evidence="1" type="ORF">V1264_024507</name>
</gene>
<reference evidence="1 2" key="1">
    <citation type="submission" date="2024-02" db="EMBL/GenBank/DDBJ databases">
        <title>Chromosome-scale genome assembly of the rough periwinkle Littorina saxatilis.</title>
        <authorList>
            <person name="De Jode A."/>
            <person name="Faria R."/>
            <person name="Formenti G."/>
            <person name="Sims Y."/>
            <person name="Smith T.P."/>
            <person name="Tracey A."/>
            <person name="Wood J.M.D."/>
            <person name="Zagrodzka Z.B."/>
            <person name="Johannesson K."/>
            <person name="Butlin R.K."/>
            <person name="Leder E.H."/>
        </authorList>
    </citation>
    <scope>NUCLEOTIDE SEQUENCE [LARGE SCALE GENOMIC DNA]</scope>
    <source>
        <strain evidence="1">Snail1</strain>
        <tissue evidence="1">Muscle</tissue>
    </source>
</reference>
<dbReference type="Proteomes" id="UP001374579">
    <property type="component" value="Unassembled WGS sequence"/>
</dbReference>
<protein>
    <submittedName>
        <fullName evidence="1">Uncharacterized protein</fullName>
    </submittedName>
</protein>
<keyword evidence="2" id="KW-1185">Reference proteome</keyword>
<accession>A0AAN9ANF9</accession>